<dbReference type="InterPro" id="IPR001627">
    <property type="entry name" value="Semap_dom"/>
</dbReference>
<protein>
    <submittedName>
        <fullName evidence="6">Uncharacterized protein LOC111107025 isoform X1</fullName>
    </submittedName>
</protein>
<feature type="transmembrane region" description="Helical" evidence="2">
    <location>
        <begin position="541"/>
        <end position="563"/>
    </location>
</feature>
<dbReference type="SUPFAM" id="SSF101912">
    <property type="entry name" value="Sema domain"/>
    <property type="match status" value="1"/>
</dbReference>
<evidence type="ECO:0000259" key="4">
    <source>
        <dbReference type="PROSITE" id="PS51004"/>
    </source>
</evidence>
<dbReference type="OrthoDB" id="6192308at2759"/>
<name>A0A8B8B2N6_CRAVI</name>
<sequence length="622" mass="69804">MFSNVMLHSFVWLFVPINNQVIETVFENSVENFPLHNIEFEFQTKEFFVGGKNVLYKFKEGEQIPSLTEYTGPEQNCLEGLPQEEVDAFCGEDYRTVMVVTPYGLITCSTLRSGLCMKRNKTSLELLPTSNNIRLVTNEGHAVGIYLSVSDRGNYERSHRIVLFAKQYTKIPLPLTKLKESAIFSVSPNLSTKVLADTNLGNIFDMFIKSSKTQKMDYRVVLENAKFIFLLLNQNSKSRLAKICKSVDSSSPKKVYEDIPIMCNTDGTNLTHVEHGSFVSVSGERLLVILFSNLATGQSSLCVFDEREIYQTFLESRKHRFGCPKHDLQITDLVFEGDLTYYNRPDCIPLPLNKTDEVPFPGIYEAFNQGDYCNVVDSRISQFGTIIGLLPLTGQAVYTTKSHRGTVIGSTFIYGVLTLYIGTNKGYVIQVLYDPDKKRVVQLREIKIDGSEIRAVKNGNDATYIMSQVKIVKTILKNCSQYPDMCHHCVDARNSNCGLGADEGGIFVRESGICFLLCFKDYTNTATVYSYIGEQEDKTEFLLPTILSAILGIGIILIILLFCCTRRNSTHIKTDSFYMGPMNSGGSGHSYDTITRNPEGEYYSSISNDVFGHNTNLAAGVH</sequence>
<evidence type="ECO:0000313" key="5">
    <source>
        <dbReference type="Proteomes" id="UP000694844"/>
    </source>
</evidence>
<feature type="chain" id="PRO_5034520608" evidence="3">
    <location>
        <begin position="20"/>
        <end position="622"/>
    </location>
</feature>
<keyword evidence="2" id="KW-0812">Transmembrane</keyword>
<dbReference type="SMART" id="SM00630">
    <property type="entry name" value="Sema"/>
    <property type="match status" value="1"/>
</dbReference>
<evidence type="ECO:0000313" key="6">
    <source>
        <dbReference type="RefSeq" id="XP_022297670.1"/>
    </source>
</evidence>
<dbReference type="PROSITE" id="PS51004">
    <property type="entry name" value="SEMA"/>
    <property type="match status" value="1"/>
</dbReference>
<evidence type="ECO:0000256" key="1">
    <source>
        <dbReference type="PROSITE-ProRule" id="PRU00352"/>
    </source>
</evidence>
<accession>A0A8B8B2N6</accession>
<keyword evidence="3" id="KW-0732">Signal</keyword>
<dbReference type="RefSeq" id="XP_022297670.1">
    <property type="nucleotide sequence ID" value="XM_022441962.1"/>
</dbReference>
<dbReference type="InterPro" id="IPR015943">
    <property type="entry name" value="WD40/YVTN_repeat-like_dom_sf"/>
</dbReference>
<proteinExistence type="predicted"/>
<evidence type="ECO:0000256" key="2">
    <source>
        <dbReference type="SAM" id="Phobius"/>
    </source>
</evidence>
<feature type="signal peptide" evidence="3">
    <location>
        <begin position="1"/>
        <end position="19"/>
    </location>
</feature>
<feature type="domain" description="Sema" evidence="4">
    <location>
        <begin position="1"/>
        <end position="476"/>
    </location>
</feature>
<dbReference type="Gene3D" id="2.130.10.10">
    <property type="entry name" value="YVTN repeat-like/Quinoprotein amine dehydrogenase"/>
    <property type="match status" value="1"/>
</dbReference>
<comment type="caution">
    <text evidence="1">Lacks conserved residue(s) required for the propagation of feature annotation.</text>
</comment>
<evidence type="ECO:0000256" key="3">
    <source>
        <dbReference type="SAM" id="SignalP"/>
    </source>
</evidence>
<gene>
    <name evidence="6" type="primary">LOC111107025</name>
</gene>
<organism evidence="5 6">
    <name type="scientific">Crassostrea virginica</name>
    <name type="common">Eastern oyster</name>
    <dbReference type="NCBI Taxonomy" id="6565"/>
    <lineage>
        <taxon>Eukaryota</taxon>
        <taxon>Metazoa</taxon>
        <taxon>Spiralia</taxon>
        <taxon>Lophotrochozoa</taxon>
        <taxon>Mollusca</taxon>
        <taxon>Bivalvia</taxon>
        <taxon>Autobranchia</taxon>
        <taxon>Pteriomorphia</taxon>
        <taxon>Ostreida</taxon>
        <taxon>Ostreoidea</taxon>
        <taxon>Ostreidae</taxon>
        <taxon>Crassostrea</taxon>
    </lineage>
</organism>
<dbReference type="KEGG" id="cvn:111107025"/>
<dbReference type="GeneID" id="111107025"/>
<keyword evidence="5" id="KW-1185">Reference proteome</keyword>
<keyword evidence="2" id="KW-1133">Transmembrane helix</keyword>
<dbReference type="Proteomes" id="UP000694844">
    <property type="component" value="Chromosome 8"/>
</dbReference>
<dbReference type="InterPro" id="IPR036352">
    <property type="entry name" value="Semap_dom_sf"/>
</dbReference>
<dbReference type="AlphaFoldDB" id="A0A8B8B2N6"/>
<reference evidence="6" key="1">
    <citation type="submission" date="2025-08" db="UniProtKB">
        <authorList>
            <consortium name="RefSeq"/>
        </authorList>
    </citation>
    <scope>IDENTIFICATION</scope>
    <source>
        <tissue evidence="6">Whole sample</tissue>
    </source>
</reference>
<keyword evidence="2" id="KW-0472">Membrane</keyword>